<keyword evidence="3" id="KW-0067">ATP-binding</keyword>
<evidence type="ECO:0000256" key="1">
    <source>
        <dbReference type="SAM" id="MobiDB-lite"/>
    </source>
</evidence>
<gene>
    <name evidence="3" type="ORF">ABEG17_09840</name>
</gene>
<dbReference type="InterPro" id="IPR027417">
    <property type="entry name" value="P-loop_NTPase"/>
</dbReference>
<dbReference type="SUPFAM" id="SSF52540">
    <property type="entry name" value="P-loop containing nucleoside triphosphate hydrolases"/>
    <property type="match status" value="1"/>
</dbReference>
<evidence type="ECO:0000259" key="2">
    <source>
        <dbReference type="Pfam" id="PF05872"/>
    </source>
</evidence>
<dbReference type="Pfam" id="PF05872">
    <property type="entry name" value="HerA_C"/>
    <property type="match status" value="1"/>
</dbReference>
<name>A0AAU7JZE2_9MICO</name>
<organism evidence="3">
    <name type="scientific">Pedococcus sp. KACC 23699</name>
    <dbReference type="NCBI Taxonomy" id="3149228"/>
    <lineage>
        <taxon>Bacteria</taxon>
        <taxon>Bacillati</taxon>
        <taxon>Actinomycetota</taxon>
        <taxon>Actinomycetes</taxon>
        <taxon>Micrococcales</taxon>
        <taxon>Intrasporangiaceae</taxon>
        <taxon>Pedococcus</taxon>
    </lineage>
</organism>
<dbReference type="InterPro" id="IPR033186">
    <property type="entry name" value="HerA_C"/>
</dbReference>
<dbReference type="GO" id="GO:0004386">
    <property type="term" value="F:helicase activity"/>
    <property type="evidence" value="ECO:0007669"/>
    <property type="project" value="UniProtKB-KW"/>
</dbReference>
<reference evidence="3" key="1">
    <citation type="submission" date="2024-05" db="EMBL/GenBank/DDBJ databases">
        <authorList>
            <person name="Kim S."/>
            <person name="Heo J."/>
            <person name="Choi H."/>
            <person name="Choi Y."/>
            <person name="Kwon S.-W."/>
            <person name="Kim Y."/>
        </authorList>
    </citation>
    <scope>NUCLEOTIDE SEQUENCE</scope>
    <source>
        <strain evidence="3">KACC 23699</strain>
    </source>
</reference>
<accession>A0AAU7JZE2</accession>
<protein>
    <submittedName>
        <fullName evidence="3">Helicase HerA-like domain-containing protein</fullName>
    </submittedName>
</protein>
<proteinExistence type="predicted"/>
<dbReference type="PANTHER" id="PTHR30121">
    <property type="entry name" value="UNCHARACTERIZED PROTEIN YJGR-RELATED"/>
    <property type="match status" value="1"/>
</dbReference>
<dbReference type="InterPro" id="IPR051162">
    <property type="entry name" value="T4SS_component"/>
</dbReference>
<feature type="domain" description="Helicase HerA-like C-terminal" evidence="2">
    <location>
        <begin position="42"/>
        <end position="534"/>
    </location>
</feature>
<dbReference type="EMBL" id="CP157483">
    <property type="protein sequence ID" value="XBO45610.1"/>
    <property type="molecule type" value="Genomic_DNA"/>
</dbReference>
<dbReference type="Gene3D" id="3.40.50.300">
    <property type="entry name" value="P-loop containing nucleotide triphosphate hydrolases"/>
    <property type="match status" value="2"/>
</dbReference>
<dbReference type="PANTHER" id="PTHR30121:SF6">
    <property type="entry name" value="SLR6007 PROTEIN"/>
    <property type="match status" value="1"/>
</dbReference>
<evidence type="ECO:0000313" key="3">
    <source>
        <dbReference type="EMBL" id="XBO45610.1"/>
    </source>
</evidence>
<dbReference type="RefSeq" id="WP_406833112.1">
    <property type="nucleotide sequence ID" value="NZ_CP157483.1"/>
</dbReference>
<keyword evidence="3" id="KW-0547">Nucleotide-binding</keyword>
<dbReference type="AlphaFoldDB" id="A0AAU7JZE2"/>
<keyword evidence="3" id="KW-0378">Hydrolase</keyword>
<sequence length="536" mass="55996">MTENASPEPSAQSSEQLDAIRAGYAFTGGALLFGAAVIDGTAHPDAPVKVPLATLNRHGLVAGATGTGKTKTLQLMAEQLSGQGVPVFLADVKGDLSGMATAGVANDRITSRSTEVGQQWVGTAYPTEFLSLGGLGHGIPIRATITSFGPTLLSKVLGLNDTQESSLGLVFHYADKNGLALLDIKDLREVVSFLTSDEGKADLKSLGGLSSATAGVILRELIAFSDQGADAFFGEPEFDTSDLLRTAADGKGLVTCLELPAVQDRPALFSTFLMWLLADLFHDLPEIGDADKPKLVFFFDEAHLLFADASKAFLSAIEQTVRLIRSKGVGVFFVTQSPKDVPSGVLAQLGNRVQHALRAYTPEDAKALKAAVSTYPHSGYDLEELLTNLGTGEAVVTVLSEKGAPTPVAWTRMIAPQSLMAPSDEATVTGLIAASPLSTKYAAVVDRESAYEKLQARLNQAPAAQAAPAPGAPVPAPAAPSQAPAAPKPARPAKAEPSIVEQVVQSSAFKSALRSAGTVLGREITRSIFGTARRSR</sequence>
<keyword evidence="3" id="KW-0347">Helicase</keyword>
<feature type="region of interest" description="Disordered" evidence="1">
    <location>
        <begin position="462"/>
        <end position="498"/>
    </location>
</feature>
<dbReference type="CDD" id="cd01127">
    <property type="entry name" value="TrwB_TraG_TraD_VirD4"/>
    <property type="match status" value="1"/>
</dbReference>